<dbReference type="CDD" id="cd05466">
    <property type="entry name" value="PBP2_LTTR_substrate"/>
    <property type="match status" value="1"/>
</dbReference>
<proteinExistence type="inferred from homology"/>
<dbReference type="GO" id="GO:0000976">
    <property type="term" value="F:transcription cis-regulatory region binding"/>
    <property type="evidence" value="ECO:0007669"/>
    <property type="project" value="TreeGrafter"/>
</dbReference>
<dbReference type="FunFam" id="1.10.10.10:FF:000001">
    <property type="entry name" value="LysR family transcriptional regulator"/>
    <property type="match status" value="1"/>
</dbReference>
<keyword evidence="3" id="KW-0238">DNA-binding</keyword>
<dbReference type="InterPro" id="IPR005119">
    <property type="entry name" value="LysR_subst-bd"/>
</dbReference>
<evidence type="ECO:0000256" key="4">
    <source>
        <dbReference type="ARBA" id="ARBA00023163"/>
    </source>
</evidence>
<name>A0A8W7PSF3_ANOCL</name>
<dbReference type="GO" id="GO:0003700">
    <property type="term" value="F:DNA-binding transcription factor activity"/>
    <property type="evidence" value="ECO:0007669"/>
    <property type="project" value="InterPro"/>
</dbReference>
<sequence>MRYSPEALQAFVEAAALGSFSAAARKLRKSQSTISTAIANLEADLGLTLFNREARQPVLTPAGRKVLGHVQEILAASERLESLSIRLGDRVEPRLTIVFSDTYQPNHHDNLLKHFEQRYQDIELECMIAEDGDVLDLLQIGRAHLGMLAVQPSYPPDIAVARLPEQTEMGVFVANQHPLTRIPALTQAHLASSRQLYLNTYTGSETAKPQGPVWSAPSYLMLLEMAEQGFGWTVLPHWLVKQYGQQRLTELKIRGWPTLISVDAVWSKLTPPGPAGFWLLDRLLENAEDQAAALRD</sequence>
<dbReference type="InterPro" id="IPR036388">
    <property type="entry name" value="WH-like_DNA-bd_sf"/>
</dbReference>
<dbReference type="PRINTS" id="PR00039">
    <property type="entry name" value="HTHLYSR"/>
</dbReference>
<dbReference type="AlphaFoldDB" id="A0A8W7PSF3"/>
<keyword evidence="4" id="KW-0804">Transcription</keyword>
<organism evidence="6">
    <name type="scientific">Anopheles coluzzii</name>
    <name type="common">African malaria mosquito</name>
    <dbReference type="NCBI Taxonomy" id="1518534"/>
    <lineage>
        <taxon>Eukaryota</taxon>
        <taxon>Metazoa</taxon>
        <taxon>Ecdysozoa</taxon>
        <taxon>Arthropoda</taxon>
        <taxon>Hexapoda</taxon>
        <taxon>Insecta</taxon>
        <taxon>Pterygota</taxon>
        <taxon>Neoptera</taxon>
        <taxon>Endopterygota</taxon>
        <taxon>Diptera</taxon>
        <taxon>Nematocera</taxon>
        <taxon>Culicoidea</taxon>
        <taxon>Culicidae</taxon>
        <taxon>Anophelinae</taxon>
        <taxon>Anopheles</taxon>
    </lineage>
</organism>
<dbReference type="Proteomes" id="UP000075882">
    <property type="component" value="Unassembled WGS sequence"/>
</dbReference>
<accession>A0A8W7PSF3</accession>
<dbReference type="Gene3D" id="1.10.10.10">
    <property type="entry name" value="Winged helix-like DNA-binding domain superfamily/Winged helix DNA-binding domain"/>
    <property type="match status" value="1"/>
</dbReference>
<dbReference type="SUPFAM" id="SSF53850">
    <property type="entry name" value="Periplasmic binding protein-like II"/>
    <property type="match status" value="1"/>
</dbReference>
<evidence type="ECO:0000259" key="5">
    <source>
        <dbReference type="PROSITE" id="PS50931"/>
    </source>
</evidence>
<evidence type="ECO:0000313" key="6">
    <source>
        <dbReference type="EnsemblMetazoa" id="ACOM036005-PA.1"/>
    </source>
</evidence>
<evidence type="ECO:0000256" key="2">
    <source>
        <dbReference type="ARBA" id="ARBA00023015"/>
    </source>
</evidence>
<dbReference type="PROSITE" id="PS50931">
    <property type="entry name" value="HTH_LYSR"/>
    <property type="match status" value="1"/>
</dbReference>
<dbReference type="PANTHER" id="PTHR30126:SF91">
    <property type="entry name" value="LYSR FAMILY TRANSCRIPTIONAL REGULATOR"/>
    <property type="match status" value="1"/>
</dbReference>
<reference evidence="6" key="1">
    <citation type="submission" date="2022-08" db="UniProtKB">
        <authorList>
            <consortium name="EnsemblMetazoa"/>
        </authorList>
    </citation>
    <scope>IDENTIFICATION</scope>
</reference>
<dbReference type="PANTHER" id="PTHR30126">
    <property type="entry name" value="HTH-TYPE TRANSCRIPTIONAL REGULATOR"/>
    <property type="match status" value="1"/>
</dbReference>
<dbReference type="Gene3D" id="3.40.190.290">
    <property type="match status" value="1"/>
</dbReference>
<comment type="similarity">
    <text evidence="1">Belongs to the LysR transcriptional regulatory family.</text>
</comment>
<dbReference type="SUPFAM" id="SSF46785">
    <property type="entry name" value="Winged helix' DNA-binding domain"/>
    <property type="match status" value="1"/>
</dbReference>
<dbReference type="InterPro" id="IPR036390">
    <property type="entry name" value="WH_DNA-bd_sf"/>
</dbReference>
<dbReference type="Pfam" id="PF03466">
    <property type="entry name" value="LysR_substrate"/>
    <property type="match status" value="1"/>
</dbReference>
<dbReference type="EnsemblMetazoa" id="ACOM036005-RA">
    <property type="protein sequence ID" value="ACOM036005-PA.1"/>
    <property type="gene ID" value="ACOM036005"/>
</dbReference>
<dbReference type="Pfam" id="PF00126">
    <property type="entry name" value="HTH_1"/>
    <property type="match status" value="1"/>
</dbReference>
<feature type="domain" description="HTH lysR-type" evidence="5">
    <location>
        <begin position="1"/>
        <end position="60"/>
    </location>
</feature>
<evidence type="ECO:0000256" key="3">
    <source>
        <dbReference type="ARBA" id="ARBA00023125"/>
    </source>
</evidence>
<dbReference type="InterPro" id="IPR000847">
    <property type="entry name" value="LysR_HTH_N"/>
</dbReference>
<keyword evidence="2" id="KW-0805">Transcription regulation</keyword>
<evidence type="ECO:0000256" key="1">
    <source>
        <dbReference type="ARBA" id="ARBA00009437"/>
    </source>
</evidence>
<protein>
    <recommendedName>
        <fullName evidence="5">HTH lysR-type domain-containing protein</fullName>
    </recommendedName>
</protein>